<dbReference type="InterPro" id="IPR050336">
    <property type="entry name" value="Chromosome_partition/occlusion"/>
</dbReference>
<dbReference type="SMART" id="SM00470">
    <property type="entry name" value="ParB"/>
    <property type="match status" value="1"/>
</dbReference>
<name>A0A6J5LUQ7_9CAUD</name>
<proteinExistence type="predicted"/>
<evidence type="ECO:0000313" key="2">
    <source>
        <dbReference type="EMBL" id="CAB4138304.1"/>
    </source>
</evidence>
<dbReference type="EMBL" id="LR796342">
    <property type="protein sequence ID" value="CAB4138304.1"/>
    <property type="molecule type" value="Genomic_DNA"/>
</dbReference>
<dbReference type="GO" id="GO:0007059">
    <property type="term" value="P:chromosome segregation"/>
    <property type="evidence" value="ECO:0007669"/>
    <property type="project" value="TreeGrafter"/>
</dbReference>
<dbReference type="PANTHER" id="PTHR33375">
    <property type="entry name" value="CHROMOSOME-PARTITIONING PROTEIN PARB-RELATED"/>
    <property type="match status" value="1"/>
</dbReference>
<accession>A0A6J5LUQ7</accession>
<dbReference type="Pfam" id="PF02195">
    <property type="entry name" value="ParB_N"/>
    <property type="match status" value="1"/>
</dbReference>
<sequence length="214" mass="23802">MSIIEIDVDKIDPAPWNPKAAGDPEAIERLAKSIDIDKSAGVFAVRLKPNGRYEVIDGNHRLAAVASLGWKKITCENFGKISDSKAYHICFRRNDQWFDVDYIRMSQLIKDAKATGELDDDLIAATSPLNDKELDNLIHLAEWSIDDILDSSQPMSNPVQDQSNQFRGEIEWAKIPAQARGKVFDALIQSIISGAIVVDKKTAARIKEILNAKT</sequence>
<dbReference type="SUPFAM" id="SSF110849">
    <property type="entry name" value="ParB/Sulfiredoxin"/>
    <property type="match status" value="1"/>
</dbReference>
<dbReference type="GO" id="GO:0045881">
    <property type="term" value="P:positive regulation of sporulation resulting in formation of a cellular spore"/>
    <property type="evidence" value="ECO:0007669"/>
    <property type="project" value="TreeGrafter"/>
</dbReference>
<dbReference type="InterPro" id="IPR036086">
    <property type="entry name" value="ParB/Sulfiredoxin_sf"/>
</dbReference>
<dbReference type="InterPro" id="IPR003115">
    <property type="entry name" value="ParB_N"/>
</dbReference>
<evidence type="ECO:0000259" key="1">
    <source>
        <dbReference type="SMART" id="SM00470"/>
    </source>
</evidence>
<dbReference type="PANTHER" id="PTHR33375:SF1">
    <property type="entry name" value="CHROMOSOME-PARTITIONING PROTEIN PARB-RELATED"/>
    <property type="match status" value="1"/>
</dbReference>
<organism evidence="2">
    <name type="scientific">uncultured Caudovirales phage</name>
    <dbReference type="NCBI Taxonomy" id="2100421"/>
    <lineage>
        <taxon>Viruses</taxon>
        <taxon>Duplodnaviria</taxon>
        <taxon>Heunggongvirae</taxon>
        <taxon>Uroviricota</taxon>
        <taxon>Caudoviricetes</taxon>
        <taxon>Peduoviridae</taxon>
        <taxon>Maltschvirus</taxon>
        <taxon>Maltschvirus maltsch</taxon>
    </lineage>
</organism>
<gene>
    <name evidence="2" type="ORF">UFOVP329_66</name>
</gene>
<feature type="domain" description="ParB-like N-terminal" evidence="1">
    <location>
        <begin position="4"/>
        <end position="95"/>
    </location>
</feature>
<dbReference type="Gene3D" id="3.90.1530.10">
    <property type="entry name" value="Conserved hypothetical protein from pyrococcus furiosus pfu- 392566-001, ParB domain"/>
    <property type="match status" value="1"/>
</dbReference>
<protein>
    <submittedName>
        <fullName evidence="2">ParB_part, ParB/RepB/Spo0J family partition protein</fullName>
    </submittedName>
</protein>
<reference evidence="2" key="1">
    <citation type="submission" date="2020-04" db="EMBL/GenBank/DDBJ databases">
        <authorList>
            <person name="Chiriac C."/>
            <person name="Salcher M."/>
            <person name="Ghai R."/>
            <person name="Kavagutti S V."/>
        </authorList>
    </citation>
    <scope>NUCLEOTIDE SEQUENCE</scope>
</reference>